<evidence type="ECO:0000256" key="1">
    <source>
        <dbReference type="SAM" id="Phobius"/>
    </source>
</evidence>
<keyword evidence="1" id="KW-1133">Transmembrane helix</keyword>
<gene>
    <name evidence="2" type="ORF">BD311DRAFT_739722</name>
</gene>
<dbReference type="Proteomes" id="UP000292957">
    <property type="component" value="Unassembled WGS sequence"/>
</dbReference>
<keyword evidence="1" id="KW-0472">Membrane</keyword>
<feature type="transmembrane region" description="Helical" evidence="1">
    <location>
        <begin position="163"/>
        <end position="186"/>
    </location>
</feature>
<name>A0A4Q9MNN6_9APHY</name>
<accession>A0A4Q9MNN6</accession>
<dbReference type="OrthoDB" id="3203775at2759"/>
<dbReference type="PANTHER" id="PTHR40465:SF1">
    <property type="entry name" value="DUF6534 DOMAIN-CONTAINING PROTEIN"/>
    <property type="match status" value="1"/>
</dbReference>
<feature type="transmembrane region" description="Helical" evidence="1">
    <location>
        <begin position="228"/>
        <end position="246"/>
    </location>
</feature>
<reference evidence="2" key="1">
    <citation type="submission" date="2019-01" db="EMBL/GenBank/DDBJ databases">
        <title>Draft genome sequences of three monokaryotic isolates of the white-rot basidiomycete fungus Dichomitus squalens.</title>
        <authorList>
            <consortium name="DOE Joint Genome Institute"/>
            <person name="Lopez S.C."/>
            <person name="Andreopoulos B."/>
            <person name="Pangilinan J."/>
            <person name="Lipzen A."/>
            <person name="Riley R."/>
            <person name="Ahrendt S."/>
            <person name="Ng V."/>
            <person name="Barry K."/>
            <person name="Daum C."/>
            <person name="Grigoriev I.V."/>
            <person name="Hilden K.S."/>
            <person name="Makela M.R."/>
            <person name="de Vries R.P."/>
        </authorList>
    </citation>
    <scope>NUCLEOTIDE SEQUENCE [LARGE SCALE GENOMIC DNA]</scope>
    <source>
        <strain evidence="2">OM18370.1</strain>
    </source>
</reference>
<feature type="transmembrane region" description="Helical" evidence="1">
    <location>
        <begin position="283"/>
        <end position="306"/>
    </location>
</feature>
<keyword evidence="1" id="KW-0812">Transmembrane</keyword>
<feature type="transmembrane region" description="Helical" evidence="1">
    <location>
        <begin position="338"/>
        <end position="362"/>
    </location>
</feature>
<evidence type="ECO:0000313" key="2">
    <source>
        <dbReference type="EMBL" id="TBU27791.1"/>
    </source>
</evidence>
<feature type="transmembrane region" description="Helical" evidence="1">
    <location>
        <begin position="198"/>
        <end position="222"/>
    </location>
</feature>
<dbReference type="PANTHER" id="PTHR40465">
    <property type="entry name" value="CHROMOSOME 1, WHOLE GENOME SHOTGUN SEQUENCE"/>
    <property type="match status" value="1"/>
</dbReference>
<dbReference type="AlphaFoldDB" id="A0A4Q9MNN6"/>
<organism evidence="2">
    <name type="scientific">Dichomitus squalens</name>
    <dbReference type="NCBI Taxonomy" id="114155"/>
    <lineage>
        <taxon>Eukaryota</taxon>
        <taxon>Fungi</taxon>
        <taxon>Dikarya</taxon>
        <taxon>Basidiomycota</taxon>
        <taxon>Agaricomycotina</taxon>
        <taxon>Agaricomycetes</taxon>
        <taxon>Polyporales</taxon>
        <taxon>Polyporaceae</taxon>
        <taxon>Dichomitus</taxon>
    </lineage>
</organism>
<dbReference type="EMBL" id="ML143428">
    <property type="protein sequence ID" value="TBU27791.1"/>
    <property type="molecule type" value="Genomic_DNA"/>
</dbReference>
<proteinExistence type="predicted"/>
<sequence length="452" mass="50804">MMTWLCSELPRGNVLPYHQYIKLTLPEAVRLINYASRLRVKAGATAHCPRLVLGTLFKPMNAIMSASSEHTSLQGQRRFVIKTLFNPSNVTNFAEPSSTPEPLNHPSRFYLSPRPGRRQADDASFKVFTLLLGAWLGVPQRAVSLPSMPPSAELPMLDDTFGAMLVGTFVGLILYGMVILQSFRYLRMYPEDGPWQKGWVLAIFLLETFHMVLCTHICYHYVITSYRTPGILLTFNWLMLYVVVATNPHGCYCRYMSEVGSIRVVLLIESFTMKAVSFFAWRIFLRFFTAATVDMCVSTCITWAAIVAVGEVHRTYPPASVSSRSIAEIGPTILRLQWLISVATGIVIISDLLMTTMLVMILRNSRTGIKRMDLIIDVLTLYAINTVSDIPTKPHLRGIWNRRLQTLNARKSLRYTSAMLEDGLTIPLTPRGVAIPRTNTSTSTTVLVDPPY</sequence>
<protein>
    <submittedName>
        <fullName evidence="2">Uncharacterized protein</fullName>
    </submittedName>
</protein>